<dbReference type="AlphaFoldDB" id="A0A1V3WV03"/>
<dbReference type="STRING" id="1768.B1T50_11285"/>
<dbReference type="RefSeq" id="WP_023368147.1">
    <property type="nucleotide sequence ID" value="NZ_BLYZ01000002.1"/>
</dbReference>
<proteinExistence type="predicted"/>
<dbReference type="Proteomes" id="UP000189229">
    <property type="component" value="Unassembled WGS sequence"/>
</dbReference>
<sequence>MNNTPPCNDVMDLAQWLIAENGYYTNCIHSAWYQNQTELTAKLHEAQERNERLATANTELQERLDSLTEADATLLGEA</sequence>
<gene>
    <name evidence="3" type="ORF">BZL29_4609</name>
    <name evidence="2" type="ORF">BZL30_6621</name>
</gene>
<dbReference type="EMBL" id="MVBN01000004">
    <property type="protein sequence ID" value="OOK74604.1"/>
    <property type="molecule type" value="Genomic_DNA"/>
</dbReference>
<keyword evidence="1" id="KW-0175">Coiled coil</keyword>
<evidence type="ECO:0000313" key="4">
    <source>
        <dbReference type="Proteomes" id="UP000188532"/>
    </source>
</evidence>
<dbReference type="GeneID" id="29701111"/>
<comment type="caution">
    <text evidence="2">The sequence shown here is derived from an EMBL/GenBank/DDBJ whole genome shotgun (WGS) entry which is preliminary data.</text>
</comment>
<accession>A0A1V3WV03</accession>
<evidence type="ECO:0000313" key="2">
    <source>
        <dbReference type="EMBL" id="OOK70794.1"/>
    </source>
</evidence>
<dbReference type="EMBL" id="MVBM01000006">
    <property type="protein sequence ID" value="OOK70794.1"/>
    <property type="molecule type" value="Genomic_DNA"/>
</dbReference>
<name>A0A1V3WV03_MYCKA</name>
<evidence type="ECO:0000313" key="5">
    <source>
        <dbReference type="Proteomes" id="UP000189229"/>
    </source>
</evidence>
<dbReference type="Proteomes" id="UP000188532">
    <property type="component" value="Unassembled WGS sequence"/>
</dbReference>
<evidence type="ECO:0000256" key="1">
    <source>
        <dbReference type="SAM" id="Coils"/>
    </source>
</evidence>
<reference evidence="4 5" key="1">
    <citation type="submission" date="2017-02" db="EMBL/GenBank/DDBJ databases">
        <title>Complete genome sequences of Mycobacterium kansasii strains isolated from rhesus macaques.</title>
        <authorList>
            <person name="Panda A."/>
            <person name="Nagaraj S."/>
            <person name="Zhao X."/>
            <person name="Tettelin H."/>
            <person name="Detolla L.J."/>
        </authorList>
    </citation>
    <scope>NUCLEOTIDE SEQUENCE [LARGE SCALE GENOMIC DNA]</scope>
    <source>
        <strain evidence="3 4">11-3469</strain>
        <strain evidence="2 5">11-3813</strain>
    </source>
</reference>
<organism evidence="2 5">
    <name type="scientific">Mycobacterium kansasii</name>
    <dbReference type="NCBI Taxonomy" id="1768"/>
    <lineage>
        <taxon>Bacteria</taxon>
        <taxon>Bacillati</taxon>
        <taxon>Actinomycetota</taxon>
        <taxon>Actinomycetes</taxon>
        <taxon>Mycobacteriales</taxon>
        <taxon>Mycobacteriaceae</taxon>
        <taxon>Mycobacterium</taxon>
    </lineage>
</organism>
<feature type="coiled-coil region" evidence="1">
    <location>
        <begin position="36"/>
        <end position="70"/>
    </location>
</feature>
<protein>
    <submittedName>
        <fullName evidence="2">Uncharacterized protein</fullName>
    </submittedName>
</protein>
<evidence type="ECO:0000313" key="3">
    <source>
        <dbReference type="EMBL" id="OOK74604.1"/>
    </source>
</evidence>